<organism evidence="14 15">
    <name type="scientific">Fomitopsis schrenkii</name>
    <name type="common">Brown rot fungus</name>
    <dbReference type="NCBI Taxonomy" id="2126942"/>
    <lineage>
        <taxon>Eukaryota</taxon>
        <taxon>Fungi</taxon>
        <taxon>Dikarya</taxon>
        <taxon>Basidiomycota</taxon>
        <taxon>Agaricomycotina</taxon>
        <taxon>Agaricomycetes</taxon>
        <taxon>Polyporales</taxon>
        <taxon>Fomitopsis</taxon>
    </lineage>
</organism>
<evidence type="ECO:0000256" key="8">
    <source>
        <dbReference type="ARBA" id="ARBA00022825"/>
    </source>
</evidence>
<dbReference type="PANTHER" id="PTHR14218">
    <property type="entry name" value="PROTEASE S8 TRIPEPTIDYL PEPTIDASE I CLN2"/>
    <property type="match status" value="1"/>
</dbReference>
<dbReference type="Proteomes" id="UP000015241">
    <property type="component" value="Unassembled WGS sequence"/>
</dbReference>
<evidence type="ECO:0000256" key="3">
    <source>
        <dbReference type="ARBA" id="ARBA00004239"/>
    </source>
</evidence>
<evidence type="ECO:0000256" key="5">
    <source>
        <dbReference type="ARBA" id="ARBA00022670"/>
    </source>
</evidence>
<comment type="function">
    <text evidence="2">Secreted tripeptidyl-peptidase which degrades proteins at acidic pHs and is involved in virulence.</text>
</comment>
<evidence type="ECO:0000313" key="15">
    <source>
        <dbReference type="Proteomes" id="UP000015241"/>
    </source>
</evidence>
<feature type="active site" description="Charge relay system" evidence="11">
    <location>
        <position position="283"/>
    </location>
</feature>
<dbReference type="eggNOG" id="ENOG502QR6D">
    <property type="taxonomic scope" value="Eukaryota"/>
</dbReference>
<feature type="active site" description="Charge relay system" evidence="11">
    <location>
        <position position="279"/>
    </location>
</feature>
<dbReference type="InterPro" id="IPR036852">
    <property type="entry name" value="Peptidase_S8/S53_dom_sf"/>
</dbReference>
<keyword evidence="9 11" id="KW-0106">Calcium</keyword>
<protein>
    <recommendedName>
        <fullName evidence="4">tripeptidyl-peptidase II</fullName>
        <ecNumber evidence="4">3.4.14.10</ecNumber>
    </recommendedName>
</protein>
<evidence type="ECO:0000256" key="7">
    <source>
        <dbReference type="ARBA" id="ARBA00022801"/>
    </source>
</evidence>
<feature type="binding site" evidence="11">
    <location>
        <position position="524"/>
    </location>
    <ligand>
        <name>Ca(2+)</name>
        <dbReference type="ChEBI" id="CHEBI:29108"/>
    </ligand>
</feature>
<keyword evidence="10" id="KW-0865">Zymogen</keyword>
<dbReference type="GO" id="GO:0046872">
    <property type="term" value="F:metal ion binding"/>
    <property type="evidence" value="ECO:0007669"/>
    <property type="project" value="UniProtKB-UniRule"/>
</dbReference>
<dbReference type="AlphaFoldDB" id="S8FTX9"/>
<keyword evidence="6 11" id="KW-0479">Metal-binding</keyword>
<dbReference type="InterPro" id="IPR050819">
    <property type="entry name" value="Tripeptidyl-peptidase_I"/>
</dbReference>
<dbReference type="GO" id="GO:0004252">
    <property type="term" value="F:serine-type endopeptidase activity"/>
    <property type="evidence" value="ECO:0007669"/>
    <property type="project" value="UniProtKB-UniRule"/>
</dbReference>
<dbReference type="Pfam" id="PF00082">
    <property type="entry name" value="Peptidase_S8"/>
    <property type="match status" value="1"/>
</dbReference>
<dbReference type="EC" id="3.4.14.10" evidence="4"/>
<feature type="signal peptide" evidence="12">
    <location>
        <begin position="1"/>
        <end position="17"/>
    </location>
</feature>
<keyword evidence="15" id="KW-1185">Reference proteome</keyword>
<feature type="chain" id="PRO_5004551358" description="tripeptidyl-peptidase II" evidence="12">
    <location>
        <begin position="18"/>
        <end position="565"/>
    </location>
</feature>
<comment type="cofactor">
    <cofactor evidence="11">
        <name>Ca(2+)</name>
        <dbReference type="ChEBI" id="CHEBI:29108"/>
    </cofactor>
    <text evidence="11">Binds 1 Ca(2+) ion per subunit.</text>
</comment>
<evidence type="ECO:0000256" key="4">
    <source>
        <dbReference type="ARBA" id="ARBA00012462"/>
    </source>
</evidence>
<gene>
    <name evidence="14" type="ORF">FOMPIDRAFT_38588</name>
</gene>
<dbReference type="GO" id="GO:0006508">
    <property type="term" value="P:proteolysis"/>
    <property type="evidence" value="ECO:0007669"/>
    <property type="project" value="UniProtKB-KW"/>
</dbReference>
<feature type="active site" description="Charge relay system" evidence="11">
    <location>
        <position position="481"/>
    </location>
</feature>
<comment type="subcellular location">
    <subcellularLocation>
        <location evidence="3">Secreted</location>
        <location evidence="3">Extracellular space</location>
    </subcellularLocation>
</comment>
<keyword evidence="5 11" id="KW-0645">Protease</keyword>
<feature type="binding site" evidence="11">
    <location>
        <position position="544"/>
    </location>
    <ligand>
        <name>Ca(2+)</name>
        <dbReference type="ChEBI" id="CHEBI:29108"/>
    </ligand>
</feature>
<evidence type="ECO:0000313" key="14">
    <source>
        <dbReference type="EMBL" id="EPT04636.1"/>
    </source>
</evidence>
<feature type="binding site" evidence="11">
    <location>
        <position position="546"/>
    </location>
    <ligand>
        <name>Ca(2+)</name>
        <dbReference type="ChEBI" id="CHEBI:29108"/>
    </ligand>
</feature>
<keyword evidence="7 11" id="KW-0378">Hydrolase</keyword>
<dbReference type="Pfam" id="PF09286">
    <property type="entry name" value="Pro-kuma_activ"/>
    <property type="match status" value="1"/>
</dbReference>
<dbReference type="GO" id="GO:0008240">
    <property type="term" value="F:tripeptidyl-peptidase activity"/>
    <property type="evidence" value="ECO:0007669"/>
    <property type="project" value="UniProtKB-EC"/>
</dbReference>
<keyword evidence="12" id="KW-0732">Signal</keyword>
<dbReference type="InterPro" id="IPR000209">
    <property type="entry name" value="Peptidase_S8/S53_dom"/>
</dbReference>
<dbReference type="InParanoid" id="S8FTX9"/>
<evidence type="ECO:0000256" key="10">
    <source>
        <dbReference type="ARBA" id="ARBA00023145"/>
    </source>
</evidence>
<dbReference type="SUPFAM" id="SSF52743">
    <property type="entry name" value="Subtilisin-like"/>
    <property type="match status" value="1"/>
</dbReference>
<evidence type="ECO:0000256" key="12">
    <source>
        <dbReference type="SAM" id="SignalP"/>
    </source>
</evidence>
<dbReference type="Gene3D" id="3.40.50.200">
    <property type="entry name" value="Peptidase S8/S53 domain"/>
    <property type="match status" value="1"/>
</dbReference>
<dbReference type="PROSITE" id="PS51695">
    <property type="entry name" value="SEDOLISIN"/>
    <property type="match status" value="1"/>
</dbReference>
<dbReference type="PANTHER" id="PTHR14218:SF10">
    <property type="entry name" value="PEPTIDASE S53 DOMAIN-CONTAINING PROTEIN"/>
    <property type="match status" value="1"/>
</dbReference>
<dbReference type="SMART" id="SM00944">
    <property type="entry name" value="Pro-kuma_activ"/>
    <property type="match status" value="1"/>
</dbReference>
<accession>S8FTX9</accession>
<evidence type="ECO:0000256" key="1">
    <source>
        <dbReference type="ARBA" id="ARBA00001910"/>
    </source>
</evidence>
<dbReference type="InterPro" id="IPR030400">
    <property type="entry name" value="Sedolisin_dom"/>
</dbReference>
<dbReference type="SUPFAM" id="SSF54897">
    <property type="entry name" value="Protease propeptides/inhibitors"/>
    <property type="match status" value="1"/>
</dbReference>
<dbReference type="STRING" id="743788.S8FTX9"/>
<feature type="domain" description="Peptidase S53" evidence="13">
    <location>
        <begin position="205"/>
        <end position="565"/>
    </location>
</feature>
<dbReference type="EMBL" id="KE504126">
    <property type="protein sequence ID" value="EPT04636.1"/>
    <property type="molecule type" value="Genomic_DNA"/>
</dbReference>
<feature type="binding site" evidence="11">
    <location>
        <position position="523"/>
    </location>
    <ligand>
        <name>Ca(2+)</name>
        <dbReference type="ChEBI" id="CHEBI:29108"/>
    </ligand>
</feature>
<dbReference type="InterPro" id="IPR015366">
    <property type="entry name" value="S53_propep"/>
</dbReference>
<evidence type="ECO:0000256" key="9">
    <source>
        <dbReference type="ARBA" id="ARBA00022837"/>
    </source>
</evidence>
<evidence type="ECO:0000259" key="13">
    <source>
        <dbReference type="PROSITE" id="PS51695"/>
    </source>
</evidence>
<dbReference type="OrthoDB" id="409122at2759"/>
<dbReference type="HOGENOM" id="CLU_013783_3_1_1"/>
<name>S8FTX9_FOMSC</name>
<evidence type="ECO:0000256" key="11">
    <source>
        <dbReference type="PROSITE-ProRule" id="PRU01032"/>
    </source>
</evidence>
<keyword evidence="8 11" id="KW-0720">Serine protease</keyword>
<dbReference type="CDD" id="cd11377">
    <property type="entry name" value="Pro-peptidase_S53"/>
    <property type="match status" value="1"/>
</dbReference>
<dbReference type="GO" id="GO:0005576">
    <property type="term" value="C:extracellular region"/>
    <property type="evidence" value="ECO:0007669"/>
    <property type="project" value="UniProtKB-SubCell"/>
</dbReference>
<evidence type="ECO:0000256" key="6">
    <source>
        <dbReference type="ARBA" id="ARBA00022723"/>
    </source>
</evidence>
<dbReference type="CDD" id="cd04056">
    <property type="entry name" value="Peptidases_S53"/>
    <property type="match status" value="1"/>
</dbReference>
<comment type="catalytic activity">
    <reaction evidence="1">
        <text>Release of an N-terminal tripeptide from a polypeptide.</text>
        <dbReference type="EC" id="3.4.14.10"/>
    </reaction>
</comment>
<sequence>MLSSSLFALIAVASALANPVRRDLQVHESRANIPSGYTLISPAPSDKVLSLRLALVQDDPTGLVNALYDVSTPSSTNYGNHLSKEEVEAYIAPSSESVSAVNSWLGENGIAGINTTSTGGWLMIEVPVSKANDLLDAQFSIFTHPGTNKQAIRTLAYSIPADLVGHLDFVHPTISFPDPYGSLPIVNYPRVPTSEAAASPCDVSSITPACLQYLYSLPTTPATHGSELAVTGYVDQWPQRSDLATFLQNYRPDISPSTSYNLVTLDGGIDPQNGSVGVEANLDVQYTVGLATDAPVTFISVGGDGDETEFVDALIDTALYMLSLGSPPQVMTTSYGIDEQAVSTKLAENLCNIYAALGAIGTSILFASGDGGVSGGHYPADGCTEFILTFPGGCPYVTSVGGTIDIPETAVNFSGGGFSNIFPRPTFQSFAVPAYLAAYGDLPTDAGFYNASGRAIPDVAAYAVDFEVVLSGYADLVSGTSCASPTFASVVALVNEALLAAGRPVLGWLNPWLYVDGWRGLTDITTGNNFACSDFTTGFQAAVGWDPVTGLGTPDYAKLLSVLGL</sequence>
<evidence type="ECO:0000256" key="2">
    <source>
        <dbReference type="ARBA" id="ARBA00002451"/>
    </source>
</evidence>
<proteinExistence type="predicted"/>
<reference evidence="14 15" key="1">
    <citation type="journal article" date="2012" name="Science">
        <title>The Paleozoic origin of enzymatic lignin decomposition reconstructed from 31 fungal genomes.</title>
        <authorList>
            <person name="Floudas D."/>
            <person name="Binder M."/>
            <person name="Riley R."/>
            <person name="Barry K."/>
            <person name="Blanchette R.A."/>
            <person name="Henrissat B."/>
            <person name="Martinez A.T."/>
            <person name="Otillar R."/>
            <person name="Spatafora J.W."/>
            <person name="Yadav J.S."/>
            <person name="Aerts A."/>
            <person name="Benoit I."/>
            <person name="Boyd A."/>
            <person name="Carlson A."/>
            <person name="Copeland A."/>
            <person name="Coutinho P.M."/>
            <person name="de Vries R.P."/>
            <person name="Ferreira P."/>
            <person name="Findley K."/>
            <person name="Foster B."/>
            <person name="Gaskell J."/>
            <person name="Glotzer D."/>
            <person name="Gorecki P."/>
            <person name="Heitman J."/>
            <person name="Hesse C."/>
            <person name="Hori C."/>
            <person name="Igarashi K."/>
            <person name="Jurgens J.A."/>
            <person name="Kallen N."/>
            <person name="Kersten P."/>
            <person name="Kohler A."/>
            <person name="Kuees U."/>
            <person name="Kumar T.K.A."/>
            <person name="Kuo A."/>
            <person name="LaButti K."/>
            <person name="Larrondo L.F."/>
            <person name="Lindquist E."/>
            <person name="Ling A."/>
            <person name="Lombard V."/>
            <person name="Lucas S."/>
            <person name="Lundell T."/>
            <person name="Martin R."/>
            <person name="McLaughlin D.J."/>
            <person name="Morgenstern I."/>
            <person name="Morin E."/>
            <person name="Murat C."/>
            <person name="Nagy L.G."/>
            <person name="Nolan M."/>
            <person name="Ohm R.A."/>
            <person name="Patyshakuliyeva A."/>
            <person name="Rokas A."/>
            <person name="Ruiz-Duenas F.J."/>
            <person name="Sabat G."/>
            <person name="Salamov A."/>
            <person name="Samejima M."/>
            <person name="Schmutz J."/>
            <person name="Slot J.C."/>
            <person name="St John F."/>
            <person name="Stenlid J."/>
            <person name="Sun H."/>
            <person name="Sun S."/>
            <person name="Syed K."/>
            <person name="Tsang A."/>
            <person name="Wiebenga A."/>
            <person name="Young D."/>
            <person name="Pisabarro A."/>
            <person name="Eastwood D.C."/>
            <person name="Martin F."/>
            <person name="Cullen D."/>
            <person name="Grigoriev I.V."/>
            <person name="Hibbett D.S."/>
        </authorList>
    </citation>
    <scope>NUCLEOTIDE SEQUENCE</scope>
    <source>
        <strain evidence="15">FP-58527</strain>
    </source>
</reference>